<proteinExistence type="predicted"/>
<protein>
    <recommendedName>
        <fullName evidence="2">DUF1214 domain-containing protein</fullName>
    </recommendedName>
</protein>
<evidence type="ECO:0008006" key="2">
    <source>
        <dbReference type="Google" id="ProtNLM"/>
    </source>
</evidence>
<dbReference type="EMBL" id="UINC01002958">
    <property type="protein sequence ID" value="SVA01979.1"/>
    <property type="molecule type" value="Genomic_DNA"/>
</dbReference>
<accession>A0A381SEM9</accession>
<sequence>MDDVDLRSAWNAFCDRLKDGADLVLDPGRPGDDIDRAEGIRALLRRLASEVSRGLEGGDPEHPELSWIHPFKNGQDNPDGLYQIAHVDLSRTYRLSGNVGTVRYLGISVMTTDFSDGQIEQFLTINGNDLKTDDDGTFELLFGAGPCPNGTSSAVWHALPPRRCSVLVRQFFYDWEGEEPADLHLECLEPGPAPSRLAPIDLTSHLAPTADRVVDMTAFWADFGGQHLARNEVNSFDHVQSTQGAASLMGGSLDQGYGQAWYRIAEDQALLLEVEIPECAYWGIQLGDVWYQSLDWWNRQSSLNGHQAVVGTDGVFRAVIAHRDPGIANWLDTTGSTQGCITYRWNQADSQPVPTVELVAFADLANRLDDTWATITPEERSEVLRRRRRGALRRFRR</sequence>
<name>A0A381SEM9_9ZZZZ</name>
<evidence type="ECO:0000313" key="1">
    <source>
        <dbReference type="EMBL" id="SVA01979.1"/>
    </source>
</evidence>
<organism evidence="1">
    <name type="scientific">marine metagenome</name>
    <dbReference type="NCBI Taxonomy" id="408172"/>
    <lineage>
        <taxon>unclassified sequences</taxon>
        <taxon>metagenomes</taxon>
        <taxon>ecological metagenomes</taxon>
    </lineage>
</organism>
<gene>
    <name evidence="1" type="ORF">METZ01_LOCUS54833</name>
</gene>
<reference evidence="1" key="1">
    <citation type="submission" date="2018-05" db="EMBL/GenBank/DDBJ databases">
        <authorList>
            <person name="Lanie J.A."/>
            <person name="Ng W.-L."/>
            <person name="Kazmierczak K.M."/>
            <person name="Andrzejewski T.M."/>
            <person name="Davidsen T.M."/>
            <person name="Wayne K.J."/>
            <person name="Tettelin H."/>
            <person name="Glass J.I."/>
            <person name="Rusch D."/>
            <person name="Podicherti R."/>
            <person name="Tsui H.-C.T."/>
            <person name="Winkler M.E."/>
        </authorList>
    </citation>
    <scope>NUCLEOTIDE SEQUENCE</scope>
</reference>
<dbReference type="AlphaFoldDB" id="A0A381SEM9"/>